<reference evidence="13" key="1">
    <citation type="journal article" date="2014" name="Int. J. Syst. Evol. Microbiol.">
        <title>Complete genome sequence of Corynebacterium casei LMG S-19264T (=DSM 44701T), isolated from a smear-ripened cheese.</title>
        <authorList>
            <consortium name="US DOE Joint Genome Institute (JGI-PGF)"/>
            <person name="Walter F."/>
            <person name="Albersmeier A."/>
            <person name="Kalinowski J."/>
            <person name="Ruckert C."/>
        </authorList>
    </citation>
    <scope>NUCLEOTIDE SEQUENCE</scope>
    <source>
        <strain evidence="13">CCM 8433</strain>
    </source>
</reference>
<dbReference type="Proteomes" id="UP000622610">
    <property type="component" value="Unassembled WGS sequence"/>
</dbReference>
<dbReference type="EMBL" id="BMDT01000003">
    <property type="protein sequence ID" value="GGI65369.1"/>
    <property type="molecule type" value="Genomic_DNA"/>
</dbReference>
<dbReference type="RefSeq" id="WP_188367207.1">
    <property type="nucleotide sequence ID" value="NZ_BMDT01000003.1"/>
</dbReference>
<feature type="binding site" evidence="9">
    <location>
        <position position="113"/>
    </location>
    <ligand>
        <name>Zn(2+)</name>
        <dbReference type="ChEBI" id="CHEBI:29105"/>
    </ligand>
</feature>
<evidence type="ECO:0000256" key="4">
    <source>
        <dbReference type="ARBA" id="ARBA00022801"/>
    </source>
</evidence>
<dbReference type="PANTHER" id="PTHR36447">
    <property type="entry name" value="BETA-GALACTOSIDASE GANA"/>
    <property type="match status" value="1"/>
</dbReference>
<evidence type="ECO:0000256" key="9">
    <source>
        <dbReference type="PIRSR" id="PIRSR001084-3"/>
    </source>
</evidence>
<reference evidence="13" key="2">
    <citation type="submission" date="2020-09" db="EMBL/GenBank/DDBJ databases">
        <authorList>
            <person name="Sun Q."/>
            <person name="Sedlacek I."/>
        </authorList>
    </citation>
    <scope>NUCLEOTIDE SEQUENCE</scope>
    <source>
        <strain evidence="13">CCM 8433</strain>
    </source>
</reference>
<dbReference type="InterPro" id="IPR029062">
    <property type="entry name" value="Class_I_gatase-like"/>
</dbReference>
<comment type="catalytic activity">
    <reaction evidence="1 6">
        <text>Hydrolysis of terminal non-reducing beta-D-galactose residues in beta-D-galactosides.</text>
        <dbReference type="EC" id="3.2.1.23"/>
    </reaction>
</comment>
<feature type="binding site" evidence="9">
    <location>
        <position position="153"/>
    </location>
    <ligand>
        <name>Zn(2+)</name>
        <dbReference type="ChEBI" id="CHEBI:29105"/>
    </ligand>
</feature>
<dbReference type="AlphaFoldDB" id="A0A917JHG8"/>
<dbReference type="GO" id="GO:0004565">
    <property type="term" value="F:beta-galactosidase activity"/>
    <property type="evidence" value="ECO:0007669"/>
    <property type="project" value="UniProtKB-EC"/>
</dbReference>
<dbReference type="GO" id="GO:0006012">
    <property type="term" value="P:galactose metabolic process"/>
    <property type="evidence" value="ECO:0007669"/>
    <property type="project" value="InterPro"/>
</dbReference>
<dbReference type="InterPro" id="IPR013529">
    <property type="entry name" value="Glyco_hydro_42_N"/>
</dbReference>
<dbReference type="PIRSF" id="PIRSF001084">
    <property type="entry name" value="B-galactosidase"/>
    <property type="match status" value="1"/>
</dbReference>
<proteinExistence type="inferred from homology"/>
<evidence type="ECO:0000256" key="3">
    <source>
        <dbReference type="ARBA" id="ARBA00012756"/>
    </source>
</evidence>
<dbReference type="Gene3D" id="3.20.20.80">
    <property type="entry name" value="Glycosidases"/>
    <property type="match status" value="1"/>
</dbReference>
<feature type="binding site" evidence="9">
    <location>
        <position position="158"/>
    </location>
    <ligand>
        <name>Zn(2+)</name>
        <dbReference type="ChEBI" id="CHEBI:29105"/>
    </ligand>
</feature>
<evidence type="ECO:0000256" key="8">
    <source>
        <dbReference type="PIRSR" id="PIRSR001084-2"/>
    </source>
</evidence>
<feature type="binding site" evidence="8">
    <location>
        <position position="313"/>
    </location>
    <ligand>
        <name>substrate</name>
    </ligand>
</feature>
<dbReference type="GO" id="GO:0009341">
    <property type="term" value="C:beta-galactosidase complex"/>
    <property type="evidence" value="ECO:0007669"/>
    <property type="project" value="InterPro"/>
</dbReference>
<keyword evidence="5 6" id="KW-0326">Glycosidase</keyword>
<dbReference type="Gene3D" id="3.40.50.880">
    <property type="match status" value="1"/>
</dbReference>
<evidence type="ECO:0000313" key="13">
    <source>
        <dbReference type="EMBL" id="GGI65369.1"/>
    </source>
</evidence>
<dbReference type="GO" id="GO:0046872">
    <property type="term" value="F:metal ion binding"/>
    <property type="evidence" value="ECO:0007669"/>
    <property type="project" value="UniProtKB-KW"/>
</dbReference>
<dbReference type="Pfam" id="PF08532">
    <property type="entry name" value="Glyco_hydro_42M"/>
    <property type="match status" value="1"/>
</dbReference>
<accession>A0A917JHG8</accession>
<feature type="binding site" evidence="8">
    <location>
        <position position="109"/>
    </location>
    <ligand>
        <name>substrate</name>
    </ligand>
</feature>
<organism evidence="13 14">
    <name type="scientific">Enterococcus alcedinis</name>
    <dbReference type="NCBI Taxonomy" id="1274384"/>
    <lineage>
        <taxon>Bacteria</taxon>
        <taxon>Bacillati</taxon>
        <taxon>Bacillota</taxon>
        <taxon>Bacilli</taxon>
        <taxon>Lactobacillales</taxon>
        <taxon>Enterococcaceae</taxon>
        <taxon>Enterococcus</taxon>
    </lineage>
</organism>
<protein>
    <recommendedName>
        <fullName evidence="3 6">Beta-galactosidase</fullName>
        <shortName evidence="6">Beta-gal</shortName>
        <ecNumber evidence="3 6">3.2.1.23</ecNumber>
    </recommendedName>
</protein>
<gene>
    <name evidence="13" type="primary">lacZ</name>
    <name evidence="13" type="ORF">GCM10011482_10230</name>
</gene>
<dbReference type="PANTHER" id="PTHR36447:SF1">
    <property type="entry name" value="BETA-GALACTOSIDASE GANA"/>
    <property type="match status" value="1"/>
</dbReference>
<dbReference type="InterPro" id="IPR003476">
    <property type="entry name" value="Glyco_hydro_42"/>
</dbReference>
<feature type="binding site" evidence="8">
    <location>
        <position position="147"/>
    </location>
    <ligand>
        <name>substrate</name>
    </ligand>
</feature>
<dbReference type="InterPro" id="IPR013780">
    <property type="entry name" value="Glyco_hydro_b"/>
</dbReference>
<evidence type="ECO:0000256" key="5">
    <source>
        <dbReference type="ARBA" id="ARBA00023295"/>
    </source>
</evidence>
<feature type="active site" description="Nucleophile" evidence="7">
    <location>
        <position position="305"/>
    </location>
</feature>
<feature type="domain" description="Beta-galactosidase trimerisation" evidence="11">
    <location>
        <begin position="395"/>
        <end position="600"/>
    </location>
</feature>
<evidence type="ECO:0000259" key="11">
    <source>
        <dbReference type="Pfam" id="PF08532"/>
    </source>
</evidence>
<dbReference type="SUPFAM" id="SSF51445">
    <property type="entry name" value="(Trans)glycosidases"/>
    <property type="match status" value="1"/>
</dbReference>
<feature type="active site" description="Proton donor" evidence="7">
    <location>
        <position position="148"/>
    </location>
</feature>
<comment type="caution">
    <text evidence="13">The sequence shown here is derived from an EMBL/GenBank/DDBJ whole genome shotgun (WGS) entry which is preliminary data.</text>
</comment>
<evidence type="ECO:0000313" key="14">
    <source>
        <dbReference type="Proteomes" id="UP000622610"/>
    </source>
</evidence>
<dbReference type="Pfam" id="PF02449">
    <property type="entry name" value="Glyco_hydro_42"/>
    <property type="match status" value="1"/>
</dbReference>
<evidence type="ECO:0000256" key="6">
    <source>
        <dbReference type="PIRNR" id="PIRNR001084"/>
    </source>
</evidence>
<dbReference type="SUPFAM" id="SSF52317">
    <property type="entry name" value="Class I glutamine amidotransferase-like"/>
    <property type="match status" value="1"/>
</dbReference>
<feature type="domain" description="Beta-galactosidase C-terminal" evidence="12">
    <location>
        <begin position="608"/>
        <end position="664"/>
    </location>
</feature>
<dbReference type="InterPro" id="IPR017853">
    <property type="entry name" value="GH"/>
</dbReference>
<dbReference type="EC" id="3.2.1.23" evidence="3 6"/>
<keyword evidence="9" id="KW-0479">Metal-binding</keyword>
<evidence type="ECO:0000256" key="2">
    <source>
        <dbReference type="ARBA" id="ARBA00005940"/>
    </source>
</evidence>
<sequence length="666" mass="75887">MAVFKEMLYGGDYNPEQWPKEIWLEDMQIFNDAKMNSATINVFAWALLQPDESTYDFTMLDDIVEMLVENNYQIVMGTSTAALPAWMSHRYPDVNRTDFYGIPHKFGHRHNACPNSPTFRKYSARLANKIAERYGHLENLVCWHISNEYSGECYCDNCAKAFRIWLKKKYDTIEAINQAWNTNFWSHTFYSLEEIVPPNYLGDGIPNGKASFAGLSLDYSRFNSQSIMQNFIDEREAIREFDPKTPVTANLMGAYKPLNYFEFAKEMDIVSWDAYPSFDTPFSYSSMMHDLMRGLKDGQSFMLMEQTPNQQNWQPFNSLKRPGQMRQMSYHAVAHGADTVQFFQLRQSVGAGEKFHSAVIGHVGNKETRVLREVTQLGNELQKLGGALLDARTPAKIGLIFDWDNYWALEYAIGPNVELKYVDQIHHYYKEIYKRNIPIDLIAIDSDFSQYDVILAPCLYLLNDKTAQKIENYTKDGGIFVTSTMSGLVDENDNIHLGGYPGPLKEVAGIWVEEFDAMPMSKKIPVHFTDTMGHGTLLCDIIHLEGAQAIATYGEGEFYQGMPVITSHSYGKGQAYYVGTMLDDQGMETLFNQILEATTLTSLYLPEGIEVTERCNDNGRFKFILNHLGKEQQLSIDIVGQDLLTDENVSNDLTVAPYGVKIIKLA</sequence>
<comment type="similarity">
    <text evidence="2 6">Belongs to the glycosyl hydrolase 42 family.</text>
</comment>
<dbReference type="Pfam" id="PF08533">
    <property type="entry name" value="Glyco_hydro_42C"/>
    <property type="match status" value="1"/>
</dbReference>
<dbReference type="CDD" id="cd03143">
    <property type="entry name" value="A4_beta-galactosidase_middle_domain"/>
    <property type="match status" value="1"/>
</dbReference>
<feature type="domain" description="Glycoside hydrolase family 42 N-terminal" evidence="10">
    <location>
        <begin position="12"/>
        <end position="384"/>
    </location>
</feature>
<dbReference type="InterPro" id="IPR013739">
    <property type="entry name" value="Beta_galactosidase_C"/>
</dbReference>
<evidence type="ECO:0000259" key="10">
    <source>
        <dbReference type="Pfam" id="PF02449"/>
    </source>
</evidence>
<dbReference type="Gene3D" id="2.60.40.1180">
    <property type="entry name" value="Golgi alpha-mannosidase II"/>
    <property type="match status" value="1"/>
</dbReference>
<dbReference type="InterPro" id="IPR013738">
    <property type="entry name" value="Beta_galactosidase_Trimer"/>
</dbReference>
<feature type="binding site" evidence="9">
    <location>
        <position position="155"/>
    </location>
    <ligand>
        <name>Zn(2+)</name>
        <dbReference type="ChEBI" id="CHEBI:29105"/>
    </ligand>
</feature>
<evidence type="ECO:0000256" key="1">
    <source>
        <dbReference type="ARBA" id="ARBA00001412"/>
    </source>
</evidence>
<evidence type="ECO:0000259" key="12">
    <source>
        <dbReference type="Pfam" id="PF08533"/>
    </source>
</evidence>
<keyword evidence="4 6" id="KW-0378">Hydrolase</keyword>
<name>A0A917JHG8_9ENTE</name>
<evidence type="ECO:0000256" key="7">
    <source>
        <dbReference type="PIRSR" id="PIRSR001084-1"/>
    </source>
</evidence>
<keyword evidence="9" id="KW-0862">Zinc</keyword>
<keyword evidence="14" id="KW-1185">Reference proteome</keyword>